<protein>
    <submittedName>
        <fullName evidence="1">Replication factor A</fullName>
    </submittedName>
</protein>
<sequence>MLQKDPCLDDILENSEKLENTPENKKNIKDIDTIKLSDIIEKMIEINSIVRIEKIFEEKIVSNNPVVNVVVNDGFARGLLSLWSEQIDLLNGLNEGDAILIENAHAPKKYKDRIHLALSKSGKISKIESDLPAIGELLKKSNAQRNDFSRKSISELKEGMGAELRGLIVAIHSKEPYFPVCDKCNKKMTLKKDYAVCKCGNKVDEEDKNLKWLFLCTCTLDDGFGTIRVTLNNNTNYLDFEELKKIIIDDEEILDVLNNKLLGLDILTSGFTIYDEYLKDTAFRCNNWNKIDIMEEFNKNLKG</sequence>
<dbReference type="InterPro" id="IPR012340">
    <property type="entry name" value="NA-bd_OB-fold"/>
</dbReference>
<dbReference type="EMBL" id="JACHED010000004">
    <property type="protein sequence ID" value="MBB6497643.1"/>
    <property type="molecule type" value="Genomic_DNA"/>
</dbReference>
<evidence type="ECO:0000313" key="5">
    <source>
        <dbReference type="Proteomes" id="UP000567099"/>
    </source>
</evidence>
<dbReference type="Proteomes" id="UP000239462">
    <property type="component" value="Chromosome"/>
</dbReference>
<dbReference type="Proteomes" id="UP000567099">
    <property type="component" value="Unassembled WGS sequence"/>
</dbReference>
<evidence type="ECO:0000313" key="6">
    <source>
        <dbReference type="Proteomes" id="UP000590564"/>
    </source>
</evidence>
<dbReference type="RefSeq" id="WP_104837908.1">
    <property type="nucleotide sequence ID" value="NZ_CP026606.1"/>
</dbReference>
<name>A0A2L1CAH5_METMI</name>
<reference evidence="4" key="1">
    <citation type="journal article" date="2018" name="Genome Announc.">
        <title>Complete Genome Sequence of the Methanococcus maripaludis Type Strain JJ (DSM 2067), a Model for Selenoprotein Synthesis in Archaea.</title>
        <authorList>
            <person name="Poehlein A."/>
            <person name="Heym D."/>
            <person name="Quitzke V."/>
            <person name="Fersch J."/>
            <person name="Daniel R."/>
            <person name="Rother M."/>
        </authorList>
    </citation>
    <scope>NUCLEOTIDE SEQUENCE [LARGE SCALE GENOMIC DNA]</scope>
    <source>
        <strain evidence="4">DSM 2067</strain>
    </source>
</reference>
<dbReference type="SUPFAM" id="SSF50249">
    <property type="entry name" value="Nucleic acid-binding proteins"/>
    <property type="match status" value="2"/>
</dbReference>
<proteinExistence type="predicted"/>
<gene>
    <name evidence="2" type="ORF">HNP94_001846</name>
    <name evidence="3" type="ORF">HNP96_001691</name>
    <name evidence="1" type="ORF">MMJJ_09640</name>
</gene>
<accession>A0A2L1CAH5</accession>
<evidence type="ECO:0000313" key="1">
    <source>
        <dbReference type="EMBL" id="AVB76372.1"/>
    </source>
</evidence>
<dbReference type="EMBL" id="JACDUO010000003">
    <property type="protein sequence ID" value="MBA2864818.1"/>
    <property type="molecule type" value="Genomic_DNA"/>
</dbReference>
<dbReference type="AlphaFoldDB" id="A0A2L1CAH5"/>
<dbReference type="KEGG" id="mmad:MMJJ_09640"/>
<dbReference type="Gene3D" id="2.40.50.140">
    <property type="entry name" value="Nucleic acid-binding proteins"/>
    <property type="match status" value="2"/>
</dbReference>
<dbReference type="Proteomes" id="UP000590564">
    <property type="component" value="Unassembled WGS sequence"/>
</dbReference>
<evidence type="ECO:0000313" key="4">
    <source>
        <dbReference type="Proteomes" id="UP000239462"/>
    </source>
</evidence>
<reference evidence="1" key="2">
    <citation type="submission" date="2018-02" db="EMBL/GenBank/DDBJ databases">
        <title>Complete genome sequence of the Methanococcus maripaludis type strain JJ (DSM 2067), a model for selenoprotein synthesis in Archaea.</title>
        <authorList>
            <person name="Poehlein A."/>
            <person name="Heym D."/>
            <person name="Quitzke V."/>
            <person name="Fersch J."/>
            <person name="Daniel R."/>
            <person name="Rother M."/>
        </authorList>
    </citation>
    <scope>NUCLEOTIDE SEQUENCE [LARGE SCALE GENOMIC DNA]</scope>
    <source>
        <strain evidence="1">DSM 2067</strain>
    </source>
</reference>
<dbReference type="EMBL" id="CP026606">
    <property type="protein sequence ID" value="AVB76372.1"/>
    <property type="molecule type" value="Genomic_DNA"/>
</dbReference>
<dbReference type="GeneID" id="36102050"/>
<reference evidence="2 5" key="3">
    <citation type="submission" date="2020-07" db="EMBL/GenBank/DDBJ databases">
        <title>Genomic Encyclopedia of Type Strains, Phase IV (KMG-V): Genome sequencing to study the core and pangenomes of soil and plant-associated prokaryotes.</title>
        <authorList>
            <person name="Whitman W."/>
        </authorList>
    </citation>
    <scope>NUCLEOTIDE SEQUENCE [LARGE SCALE GENOMIC DNA]</scope>
    <source>
        <strain evidence="2 5">C13</strain>
        <strain evidence="3 6">D1</strain>
    </source>
</reference>
<organism evidence="1 4">
    <name type="scientific">Methanococcus maripaludis</name>
    <name type="common">Methanococcus deltae</name>
    <dbReference type="NCBI Taxonomy" id="39152"/>
    <lineage>
        <taxon>Archaea</taxon>
        <taxon>Methanobacteriati</taxon>
        <taxon>Methanobacteriota</taxon>
        <taxon>Methanomada group</taxon>
        <taxon>Methanococci</taxon>
        <taxon>Methanococcales</taxon>
        <taxon>Methanococcaceae</taxon>
        <taxon>Methanococcus</taxon>
    </lineage>
</organism>
<evidence type="ECO:0000313" key="2">
    <source>
        <dbReference type="EMBL" id="MBA2864818.1"/>
    </source>
</evidence>
<evidence type="ECO:0000313" key="3">
    <source>
        <dbReference type="EMBL" id="MBB6497643.1"/>
    </source>
</evidence>